<evidence type="ECO:0000313" key="3">
    <source>
        <dbReference type="EMBL" id="PTR14621.1"/>
    </source>
</evidence>
<evidence type="ECO:0000313" key="4">
    <source>
        <dbReference type="Proteomes" id="UP000244060"/>
    </source>
</evidence>
<sequence length="146" mass="15970">MSSPSFAGRLFQTLFFEAVALALAIPLYSLALDVSARAALTVVLPVAAVAFLWSGLHRLLFDWFDWHLTRRPDTMRPAGTWIVRSLSGAATSLMLTFPMLIWLGAQPPREAMLTALALAGLHWALGLPAQLVRERRRAAAPGTLMC</sequence>
<keyword evidence="1" id="KW-0812">Transmembrane</keyword>
<feature type="transmembrane region" description="Helical" evidence="1">
    <location>
        <begin position="12"/>
        <end position="32"/>
    </location>
</feature>
<reference evidence="3 4" key="1">
    <citation type="submission" date="2018-04" db="EMBL/GenBank/DDBJ databases">
        <title>Genomic Encyclopedia of Type Strains, Phase III (KMG-III): the genomes of soil and plant-associated and newly described type strains.</title>
        <authorList>
            <person name="Whitman W."/>
        </authorList>
    </citation>
    <scope>NUCLEOTIDE SEQUENCE [LARGE SCALE GENOMIC DNA]</scope>
    <source>
        <strain evidence="3 4">KA25</strain>
    </source>
</reference>
<keyword evidence="1" id="KW-0472">Membrane</keyword>
<dbReference type="AlphaFoldDB" id="A0A2T5JWS5"/>
<comment type="caution">
    <text evidence="3">The sequence shown here is derived from an EMBL/GenBank/DDBJ whole genome shotgun (WGS) entry which is preliminary data.</text>
</comment>
<dbReference type="Pfam" id="PF05232">
    <property type="entry name" value="BTP"/>
    <property type="match status" value="1"/>
</dbReference>
<keyword evidence="1" id="KW-1133">Transmembrane helix</keyword>
<dbReference type="InterPro" id="IPR007896">
    <property type="entry name" value="BTP_bacteria"/>
</dbReference>
<evidence type="ECO:0000256" key="1">
    <source>
        <dbReference type="SAM" id="Phobius"/>
    </source>
</evidence>
<organism evidence="3 4">
    <name type="scientific">Cereibacter azotoformans</name>
    <dbReference type="NCBI Taxonomy" id="43057"/>
    <lineage>
        <taxon>Bacteria</taxon>
        <taxon>Pseudomonadati</taxon>
        <taxon>Pseudomonadota</taxon>
        <taxon>Alphaproteobacteria</taxon>
        <taxon>Rhodobacterales</taxon>
        <taxon>Paracoccaceae</taxon>
        <taxon>Cereibacter</taxon>
    </lineage>
</organism>
<name>A0A2T5JWS5_9RHOB</name>
<dbReference type="EMBL" id="QAOT01000016">
    <property type="protein sequence ID" value="PTR14621.1"/>
    <property type="molecule type" value="Genomic_DNA"/>
</dbReference>
<feature type="transmembrane region" description="Helical" evidence="1">
    <location>
        <begin position="81"/>
        <end position="105"/>
    </location>
</feature>
<evidence type="ECO:0000259" key="2">
    <source>
        <dbReference type="Pfam" id="PF05232"/>
    </source>
</evidence>
<accession>A0A2T5JWS5</accession>
<dbReference type="Proteomes" id="UP000244060">
    <property type="component" value="Unassembled WGS sequence"/>
</dbReference>
<dbReference type="OrthoDB" id="7744566at2"/>
<feature type="domain" description="Chlorhexidine efflux transporter" evidence="2">
    <location>
        <begin position="5"/>
        <end position="63"/>
    </location>
</feature>
<protein>
    <submittedName>
        <fullName evidence="3">Chlorhexidine efflux transporter</fullName>
    </submittedName>
</protein>
<gene>
    <name evidence="3" type="ORF">C8J28_11693</name>
</gene>
<keyword evidence="4" id="KW-1185">Reference proteome</keyword>
<dbReference type="RefSeq" id="WP_101341711.1">
    <property type="nucleotide sequence ID" value="NZ_CP090021.1"/>
</dbReference>
<proteinExistence type="predicted"/>
<feature type="transmembrane region" description="Helical" evidence="1">
    <location>
        <begin position="38"/>
        <end position="60"/>
    </location>
</feature>